<keyword evidence="1 4" id="KW-0489">Methyltransferase</keyword>
<feature type="binding site" evidence="4">
    <location>
        <position position="45"/>
    </location>
    <ligand>
        <name>S-adenosyl-L-methionine</name>
        <dbReference type="ChEBI" id="CHEBI:59789"/>
    </ligand>
</feature>
<comment type="similarity">
    <text evidence="4">Belongs to the class I-like SAM-binding methyltransferase superfamily. Cation-dependent O-methyltransferase family.</text>
</comment>
<dbReference type="Gene3D" id="3.40.50.150">
    <property type="entry name" value="Vaccinia Virus protein VP39"/>
    <property type="match status" value="1"/>
</dbReference>
<evidence type="ECO:0000256" key="4">
    <source>
        <dbReference type="HAMAP-Rule" id="MF_02217"/>
    </source>
</evidence>
<dbReference type="InterPro" id="IPR002935">
    <property type="entry name" value="SAM_O-MeTrfase"/>
</dbReference>
<comment type="function">
    <text evidence="4">Catalyzes the methylation of 5-hydroxyuridine (ho5U) to form 5-methoxyuridine (mo5U) at position 34 in tRNAs.</text>
</comment>
<dbReference type="PROSITE" id="PS51682">
    <property type="entry name" value="SAM_OMT_I"/>
    <property type="match status" value="1"/>
</dbReference>
<sequence length="230" mass="25929">MRNEMMYRPVLKDEIIDLIRYRQPEMSGKVGEIQQEAKETGVPVIPNETATFLRFFLKQIKAKNVLEVGTAIGFSASLMIDAMGPDSHVTTIDRFDVMIRRAKKTFEKLGIEDQVTLLEGDAKDILGTLDGPFDFIFMDSAKSKYIEFLPDCLRLVKEGGVIMIDDVFQAGTVMHDIKDIPKSQRTIYRKLNKLYDAVLGHDDLSVTILPLGDGVLMISKEVEEVNLIVD</sequence>
<keyword evidence="2 4" id="KW-0808">Transferase</keyword>
<dbReference type="STRING" id="519472.BHY08_02585"/>
<protein>
    <recommendedName>
        <fullName evidence="4">tRNA 5-hydroxyuridine methyltransferase</fullName>
        <ecNumber evidence="4">2.1.1.-</ecNumber>
    </recommendedName>
    <alternativeName>
        <fullName evidence="4">ho5U methyltransferase</fullName>
    </alternativeName>
</protein>
<dbReference type="GO" id="GO:0016300">
    <property type="term" value="F:tRNA (uridine) methyltransferase activity"/>
    <property type="evidence" value="ECO:0007669"/>
    <property type="project" value="UniProtKB-UniRule"/>
</dbReference>
<feature type="binding site" evidence="4">
    <location>
        <position position="75"/>
    </location>
    <ligand>
        <name>S-adenosyl-L-methionine</name>
        <dbReference type="ChEBI" id="CHEBI:59789"/>
    </ligand>
</feature>
<reference evidence="5 6" key="1">
    <citation type="submission" date="2016-09" db="EMBL/GenBank/DDBJ databases">
        <title>Vagococcus teuberi sp. nov., isolated from the Malian artisanal sour milk fene.</title>
        <authorList>
            <person name="Wullschleger S."/>
            <person name="Seifert C."/>
            <person name="Baumgartner S."/>
            <person name="Lacroix C."/>
            <person name="Bonfoh B."/>
            <person name="Stevens M.J."/>
            <person name="Meile L."/>
        </authorList>
    </citation>
    <scope>NUCLEOTIDE SEQUENCE [LARGE SCALE GENOMIC DNA]</scope>
    <source>
        <strain evidence="5 6">DSM 21459</strain>
    </source>
</reference>
<dbReference type="GO" id="GO:0008171">
    <property type="term" value="F:O-methyltransferase activity"/>
    <property type="evidence" value="ECO:0007669"/>
    <property type="project" value="InterPro"/>
</dbReference>
<keyword evidence="3 4" id="KW-0949">S-adenosyl-L-methionine</keyword>
<comment type="subunit">
    <text evidence="4">Homodimer.</text>
</comment>
<evidence type="ECO:0000256" key="1">
    <source>
        <dbReference type="ARBA" id="ARBA00022603"/>
    </source>
</evidence>
<evidence type="ECO:0000256" key="3">
    <source>
        <dbReference type="ARBA" id="ARBA00022691"/>
    </source>
</evidence>
<keyword evidence="6" id="KW-1185">Reference proteome</keyword>
<dbReference type="InterPro" id="IPR043675">
    <property type="entry name" value="TrmR_methyltr"/>
</dbReference>
<dbReference type="InterPro" id="IPR050362">
    <property type="entry name" value="Cation-dep_OMT"/>
</dbReference>
<evidence type="ECO:0000313" key="6">
    <source>
        <dbReference type="Proteomes" id="UP000191200"/>
    </source>
</evidence>
<comment type="caution">
    <text evidence="4">Lacks conserved residue(s) required for the propagation of feature annotation.</text>
</comment>
<accession>A0A1J0A4E8</accession>
<comment type="catalytic activity">
    <reaction evidence="4">
        <text>5-hydroxyuridine(34) in tRNA + S-adenosyl-L-methionine = 5-methoxyuridine(34) in tRNA + S-adenosyl-L-homocysteine + H(+)</text>
        <dbReference type="Rhea" id="RHEA:60524"/>
        <dbReference type="Rhea" id="RHEA-COMP:13381"/>
        <dbReference type="Rhea" id="RHEA-COMP:15591"/>
        <dbReference type="ChEBI" id="CHEBI:15378"/>
        <dbReference type="ChEBI" id="CHEBI:57856"/>
        <dbReference type="ChEBI" id="CHEBI:59789"/>
        <dbReference type="ChEBI" id="CHEBI:136877"/>
        <dbReference type="ChEBI" id="CHEBI:143860"/>
    </reaction>
</comment>
<dbReference type="RefSeq" id="WP_071456387.1">
    <property type="nucleotide sequence ID" value="NZ_CP017267.1"/>
</dbReference>
<feature type="binding site" evidence="4">
    <location>
        <position position="93"/>
    </location>
    <ligand>
        <name>S-adenosyl-L-methionine</name>
        <dbReference type="ChEBI" id="CHEBI:59789"/>
    </ligand>
</feature>
<dbReference type="AlphaFoldDB" id="A0A1J0A4E8"/>
<dbReference type="OrthoDB" id="9799672at2"/>
<dbReference type="KEGG" id="vte:BHY08_02585"/>
<keyword evidence="4" id="KW-0819">tRNA processing</keyword>
<gene>
    <name evidence="4" type="primary">trmR</name>
    <name evidence="5" type="ORF">BHY08_02585</name>
</gene>
<evidence type="ECO:0000313" key="5">
    <source>
        <dbReference type="EMBL" id="APB30811.1"/>
    </source>
</evidence>
<proteinExistence type="inferred from homology"/>
<dbReference type="Proteomes" id="UP000191200">
    <property type="component" value="Chromosome"/>
</dbReference>
<name>A0A1J0A4E8_9ENTE</name>
<evidence type="ECO:0000256" key="2">
    <source>
        <dbReference type="ARBA" id="ARBA00022679"/>
    </source>
</evidence>
<dbReference type="EMBL" id="CP017267">
    <property type="protein sequence ID" value="APB30811.1"/>
    <property type="molecule type" value="Genomic_DNA"/>
</dbReference>
<organism evidence="5 6">
    <name type="scientific">Vagococcus teuberi</name>
    <dbReference type="NCBI Taxonomy" id="519472"/>
    <lineage>
        <taxon>Bacteria</taxon>
        <taxon>Bacillati</taxon>
        <taxon>Bacillota</taxon>
        <taxon>Bacilli</taxon>
        <taxon>Lactobacillales</taxon>
        <taxon>Enterococcaceae</taxon>
        <taxon>Vagococcus</taxon>
    </lineage>
</organism>
<dbReference type="HAMAP" id="MF_02217">
    <property type="entry name" value="TrmR_methyltr"/>
    <property type="match status" value="1"/>
</dbReference>
<dbReference type="CDD" id="cd02440">
    <property type="entry name" value="AdoMet_MTases"/>
    <property type="match status" value="1"/>
</dbReference>
<dbReference type="GO" id="GO:0030488">
    <property type="term" value="P:tRNA methylation"/>
    <property type="evidence" value="ECO:0007669"/>
    <property type="project" value="UniProtKB-UniRule"/>
</dbReference>
<feature type="binding site" evidence="4">
    <location>
        <position position="139"/>
    </location>
    <ligand>
        <name>S-adenosyl-L-methionine</name>
        <dbReference type="ChEBI" id="CHEBI:59789"/>
    </ligand>
</feature>
<dbReference type="PANTHER" id="PTHR10509:SF14">
    <property type="entry name" value="CAFFEOYL-COA O-METHYLTRANSFERASE 3-RELATED"/>
    <property type="match status" value="1"/>
</dbReference>
<dbReference type="SUPFAM" id="SSF53335">
    <property type="entry name" value="S-adenosyl-L-methionine-dependent methyltransferases"/>
    <property type="match status" value="1"/>
</dbReference>
<dbReference type="PANTHER" id="PTHR10509">
    <property type="entry name" value="O-METHYLTRANSFERASE-RELATED"/>
    <property type="match status" value="1"/>
</dbReference>
<dbReference type="Pfam" id="PF01596">
    <property type="entry name" value="Methyltransf_3"/>
    <property type="match status" value="1"/>
</dbReference>
<feature type="binding site" evidence="4">
    <location>
        <begin position="121"/>
        <end position="122"/>
    </location>
    <ligand>
        <name>S-adenosyl-L-methionine</name>
        <dbReference type="ChEBI" id="CHEBI:59789"/>
    </ligand>
</feature>
<dbReference type="InterPro" id="IPR029063">
    <property type="entry name" value="SAM-dependent_MTases_sf"/>
</dbReference>
<dbReference type="EC" id="2.1.1.-" evidence="4"/>
<dbReference type="GO" id="GO:0008757">
    <property type="term" value="F:S-adenosylmethionine-dependent methyltransferase activity"/>
    <property type="evidence" value="ECO:0007669"/>
    <property type="project" value="TreeGrafter"/>
</dbReference>